<protein>
    <recommendedName>
        <fullName evidence="3">HECT domain-containing protein</fullName>
    </recommendedName>
</protein>
<feature type="domain" description="HECT" evidence="3">
    <location>
        <begin position="13"/>
        <end position="56"/>
    </location>
</feature>
<dbReference type="EMBL" id="JBJQND010000012">
    <property type="protein sequence ID" value="KAL3859658.1"/>
    <property type="molecule type" value="Genomic_DNA"/>
</dbReference>
<evidence type="ECO:0000259" key="3">
    <source>
        <dbReference type="PROSITE" id="PS50237"/>
    </source>
</evidence>
<comment type="caution">
    <text evidence="4">The sequence shown here is derived from an EMBL/GenBank/DDBJ whole genome shotgun (WGS) entry which is preliminary data.</text>
</comment>
<evidence type="ECO:0000313" key="4">
    <source>
        <dbReference type="EMBL" id="KAL3859658.1"/>
    </source>
</evidence>
<accession>A0ABD3VFY3</accession>
<keyword evidence="1 2" id="KW-0833">Ubl conjugation pathway</keyword>
<dbReference type="Proteomes" id="UP001634394">
    <property type="component" value="Unassembled WGS sequence"/>
</dbReference>
<dbReference type="Gene3D" id="3.30.2410.10">
    <property type="entry name" value="Hect, E3 ligase catalytic domain"/>
    <property type="match status" value="1"/>
</dbReference>
<dbReference type="SUPFAM" id="SSF56204">
    <property type="entry name" value="Hect, E3 ligase catalytic domain"/>
    <property type="match status" value="1"/>
</dbReference>
<feature type="active site" description="Glycyl thioester intermediate" evidence="2">
    <location>
        <position position="49"/>
    </location>
</feature>
<organism evidence="4 5">
    <name type="scientific">Sinanodonta woodiana</name>
    <name type="common">Chinese pond mussel</name>
    <name type="synonym">Anodonta woodiana</name>
    <dbReference type="NCBI Taxonomy" id="1069815"/>
    <lineage>
        <taxon>Eukaryota</taxon>
        <taxon>Metazoa</taxon>
        <taxon>Spiralia</taxon>
        <taxon>Lophotrochozoa</taxon>
        <taxon>Mollusca</taxon>
        <taxon>Bivalvia</taxon>
        <taxon>Autobranchia</taxon>
        <taxon>Heteroconchia</taxon>
        <taxon>Palaeoheterodonta</taxon>
        <taxon>Unionida</taxon>
        <taxon>Unionoidea</taxon>
        <taxon>Unionidae</taxon>
        <taxon>Unioninae</taxon>
        <taxon>Sinanodonta</taxon>
    </lineage>
</organism>
<name>A0ABD3VFY3_SINWO</name>
<dbReference type="AlphaFoldDB" id="A0ABD3VFY3"/>
<reference evidence="4 5" key="1">
    <citation type="submission" date="2024-11" db="EMBL/GenBank/DDBJ databases">
        <title>Chromosome-level genome assembly of the freshwater bivalve Anodonta woodiana.</title>
        <authorList>
            <person name="Chen X."/>
        </authorList>
    </citation>
    <scope>NUCLEOTIDE SEQUENCE [LARGE SCALE GENOMIC DNA]</scope>
    <source>
        <strain evidence="4">MN2024</strain>
        <tissue evidence="4">Gills</tissue>
    </source>
</reference>
<dbReference type="PROSITE" id="PS50237">
    <property type="entry name" value="HECT"/>
    <property type="match status" value="1"/>
</dbReference>
<gene>
    <name evidence="4" type="ORF">ACJMK2_009871</name>
</gene>
<keyword evidence="5" id="KW-1185">Reference proteome</keyword>
<dbReference type="InterPro" id="IPR000569">
    <property type="entry name" value="HECT_dom"/>
</dbReference>
<dbReference type="InterPro" id="IPR035983">
    <property type="entry name" value="Hect_E3_ubiquitin_ligase"/>
</dbReference>
<evidence type="ECO:0000256" key="1">
    <source>
        <dbReference type="ARBA" id="ARBA00022786"/>
    </source>
</evidence>
<dbReference type="Pfam" id="PF00632">
    <property type="entry name" value="HECT"/>
    <property type="match status" value="1"/>
</dbReference>
<sequence length="65" mass="7138">MSFQLEDEGVTIKSILKFATGASKDPLLGFSKNPTIQFAKVIFPSASTCINELVLPVEIVDYEFV</sequence>
<evidence type="ECO:0000313" key="5">
    <source>
        <dbReference type="Proteomes" id="UP001634394"/>
    </source>
</evidence>
<evidence type="ECO:0000256" key="2">
    <source>
        <dbReference type="PROSITE-ProRule" id="PRU00104"/>
    </source>
</evidence>
<proteinExistence type="predicted"/>